<feature type="region of interest" description="Disordered" evidence="1">
    <location>
        <begin position="1"/>
        <end position="40"/>
    </location>
</feature>
<feature type="transmembrane region" description="Helical" evidence="2">
    <location>
        <begin position="45"/>
        <end position="62"/>
    </location>
</feature>
<feature type="compositionally biased region" description="Low complexity" evidence="1">
    <location>
        <begin position="80"/>
        <end position="90"/>
    </location>
</feature>
<protein>
    <submittedName>
        <fullName evidence="3">Uncharacterized protein</fullName>
    </submittedName>
</protein>
<dbReference type="EMBL" id="CP029159">
    <property type="protein sequence ID" value="QKM68948.1"/>
    <property type="molecule type" value="Genomic_DNA"/>
</dbReference>
<feature type="region of interest" description="Disordered" evidence="1">
    <location>
        <begin position="67"/>
        <end position="106"/>
    </location>
</feature>
<dbReference type="Proteomes" id="UP000005940">
    <property type="component" value="Chromosome"/>
</dbReference>
<proteinExistence type="predicted"/>
<dbReference type="RefSeq" id="WP_006348305.1">
    <property type="nucleotide sequence ID" value="NZ_CP029159.1"/>
</dbReference>
<reference evidence="3 4" key="1">
    <citation type="journal article" date="2012" name="J. Bacteriol.">
        <title>Draft genome of Streptomyces tsukubaensis NRRL 18488, the producer of the clinically important immunosuppressant tacrolimus (FK506).</title>
        <authorList>
            <person name="Barreiro C."/>
            <person name="Prieto C."/>
            <person name="Sola-Landa A."/>
            <person name="Solera E."/>
            <person name="Martinez-Castro M."/>
            <person name="Perez-Redondo R."/>
            <person name="Garcia-Estrada C."/>
            <person name="Aparicio J.F."/>
            <person name="Fernandez-Martinez L.T."/>
            <person name="Santos-Aberturas J."/>
            <person name="Salehi-Najafabadi Z."/>
            <person name="Rodriguez-Garcia A."/>
            <person name="Tauch A."/>
            <person name="Martin J.F."/>
        </authorList>
    </citation>
    <scope>NUCLEOTIDE SEQUENCE [LARGE SCALE GENOMIC DNA]</scope>
    <source>
        <strain evidence="4">DSM 42081 / NBRC 108919 / NRRL 18488 / 9993</strain>
    </source>
</reference>
<name>I2N1B9_STRT9</name>
<keyword evidence="2" id="KW-0472">Membrane</keyword>
<keyword evidence="2" id="KW-1133">Transmembrane helix</keyword>
<feature type="compositionally biased region" description="Basic and acidic residues" evidence="1">
    <location>
        <begin position="1"/>
        <end position="10"/>
    </location>
</feature>
<gene>
    <name evidence="3" type="ORF">STSU_019055</name>
</gene>
<sequence>MTPADDHGPDDPYGGSGRTRTRLPGAYDDDLDGTPRRPARPSRSLITVVGIVVLLIAAIAFANQGGNDGGPEGGGGATGAKGTSPTAPTGVDPVKGRTDGIPTGYARNAQGAQSAAANYAVVLGSDGMFRTESRRRIVEALYAPGVVESLLSTMAKAYSPQFFGTVGLKEDGTAPEGLTFVSRTVPVGTKVTEQKGDTMTVEVWSTGLIGLAGPNSTKPVTSSWFTLTQKLTWADGDWKIASTSQREGPTPINGDNRASSAEEIAGAVAGYGGFTHAR</sequence>
<evidence type="ECO:0000256" key="2">
    <source>
        <dbReference type="SAM" id="Phobius"/>
    </source>
</evidence>
<evidence type="ECO:0000313" key="3">
    <source>
        <dbReference type="EMBL" id="QKM68948.1"/>
    </source>
</evidence>
<dbReference type="AlphaFoldDB" id="I2N1B9"/>
<keyword evidence="4" id="KW-1185">Reference proteome</keyword>
<organism evidence="3 4">
    <name type="scientific">Streptomyces tsukubensis (strain DSM 42081 / NBRC 108919 / NRRL 18488 / 9993)</name>
    <dbReference type="NCBI Taxonomy" id="1114943"/>
    <lineage>
        <taxon>Bacteria</taxon>
        <taxon>Bacillati</taxon>
        <taxon>Actinomycetota</taxon>
        <taxon>Actinomycetes</taxon>
        <taxon>Kitasatosporales</taxon>
        <taxon>Streptomycetaceae</taxon>
        <taxon>Streptomyces</taxon>
    </lineage>
</organism>
<evidence type="ECO:0000256" key="1">
    <source>
        <dbReference type="SAM" id="MobiDB-lite"/>
    </source>
</evidence>
<evidence type="ECO:0000313" key="4">
    <source>
        <dbReference type="Proteomes" id="UP000005940"/>
    </source>
</evidence>
<feature type="compositionally biased region" description="Gly residues" evidence="1">
    <location>
        <begin position="67"/>
        <end position="79"/>
    </location>
</feature>
<accession>I2N1B9</accession>
<keyword evidence="2" id="KW-0812">Transmembrane</keyword>